<name>A0A537J9C4_9BACT</name>
<evidence type="ECO:0000256" key="1">
    <source>
        <dbReference type="SAM" id="SignalP"/>
    </source>
</evidence>
<organism evidence="2 3">
    <name type="scientific">Candidatus Segetimicrobium genomatis</name>
    <dbReference type="NCBI Taxonomy" id="2569760"/>
    <lineage>
        <taxon>Bacteria</taxon>
        <taxon>Bacillati</taxon>
        <taxon>Candidatus Sysuimicrobiota</taxon>
        <taxon>Candidatus Sysuimicrobiia</taxon>
        <taxon>Candidatus Sysuimicrobiales</taxon>
        <taxon>Candidatus Segetimicrobiaceae</taxon>
        <taxon>Candidatus Segetimicrobium</taxon>
    </lineage>
</organism>
<comment type="caution">
    <text evidence="2">The sequence shown here is derived from an EMBL/GenBank/DDBJ whole genome shotgun (WGS) entry which is preliminary data.</text>
</comment>
<reference evidence="2 3" key="1">
    <citation type="journal article" date="2019" name="Nat. Microbiol.">
        <title>Mediterranean grassland soil C-N compound turnover is dependent on rainfall and depth, and is mediated by genomically divergent microorganisms.</title>
        <authorList>
            <person name="Diamond S."/>
            <person name="Andeer P.F."/>
            <person name="Li Z."/>
            <person name="Crits-Christoph A."/>
            <person name="Burstein D."/>
            <person name="Anantharaman K."/>
            <person name="Lane K.R."/>
            <person name="Thomas B.C."/>
            <person name="Pan C."/>
            <person name="Northen T.R."/>
            <person name="Banfield J.F."/>
        </authorList>
    </citation>
    <scope>NUCLEOTIDE SEQUENCE [LARGE SCALE GENOMIC DNA]</scope>
    <source>
        <strain evidence="2">NP_7</strain>
    </source>
</reference>
<keyword evidence="1" id="KW-0732">Signal</keyword>
<protein>
    <submittedName>
        <fullName evidence="2">Uncharacterized protein</fullName>
    </submittedName>
</protein>
<feature type="chain" id="PRO_5022073188" evidence="1">
    <location>
        <begin position="27"/>
        <end position="118"/>
    </location>
</feature>
<gene>
    <name evidence="2" type="ORF">E6H04_09220</name>
</gene>
<sequence length="118" mass="13216">MMIQGMMVKRALLALLVGVLSTPMVGTIPPAVVVAEPDEVAVSRHPGWMVWYEDETFEDCGVSVAPDQCTDEWQPAFSRFVTEAECRQLAFDYNKRSREEFQCAIARPPAKTDDISHP</sequence>
<dbReference type="EMBL" id="VBAO01000239">
    <property type="protein sequence ID" value="TMI80149.1"/>
    <property type="molecule type" value="Genomic_DNA"/>
</dbReference>
<evidence type="ECO:0000313" key="3">
    <source>
        <dbReference type="Proteomes" id="UP000320048"/>
    </source>
</evidence>
<dbReference type="AlphaFoldDB" id="A0A537J9C4"/>
<feature type="signal peptide" evidence="1">
    <location>
        <begin position="1"/>
        <end position="26"/>
    </location>
</feature>
<dbReference type="Proteomes" id="UP000320048">
    <property type="component" value="Unassembled WGS sequence"/>
</dbReference>
<evidence type="ECO:0000313" key="2">
    <source>
        <dbReference type="EMBL" id="TMI80149.1"/>
    </source>
</evidence>
<proteinExistence type="predicted"/>
<accession>A0A537J9C4</accession>